<dbReference type="RefSeq" id="WP_170868377.1">
    <property type="nucleotide sequence ID" value="NZ_FQZU01000018.1"/>
</dbReference>
<protein>
    <recommendedName>
        <fullName evidence="3">Sporulation related domain-containing protein</fullName>
    </recommendedName>
</protein>
<name>A0A1M6PX30_9BACT</name>
<dbReference type="SUPFAM" id="SSF110997">
    <property type="entry name" value="Sporulation related repeat"/>
    <property type="match status" value="1"/>
</dbReference>
<dbReference type="Proteomes" id="UP000183994">
    <property type="component" value="Unassembled WGS sequence"/>
</dbReference>
<evidence type="ECO:0000313" key="1">
    <source>
        <dbReference type="EMBL" id="SHK12535.1"/>
    </source>
</evidence>
<dbReference type="AlphaFoldDB" id="A0A1M6PX30"/>
<evidence type="ECO:0000313" key="2">
    <source>
        <dbReference type="Proteomes" id="UP000183994"/>
    </source>
</evidence>
<evidence type="ECO:0008006" key="3">
    <source>
        <dbReference type="Google" id="ProtNLM"/>
    </source>
</evidence>
<dbReference type="GO" id="GO:0042834">
    <property type="term" value="F:peptidoglycan binding"/>
    <property type="evidence" value="ECO:0007669"/>
    <property type="project" value="InterPro"/>
</dbReference>
<sequence>MLTIRLSLSLATKAFVLAGILTSLMIPCAPASYAWEQSLDAETPLQYTIHITQKGDTLCDMAASLDVYGSCLKWPQLYYYNIEEIRDTIPHDMDLPFTPLPPGLSIAIVHPSNVKERARKINREFRNFWTINVMSRDQSRDLSELALALMDQGYYCYITKFVTEDTVWKRLRVGFFPSLEITREIQQELGEKMGLNDAWIVKASSEEVLEFVGFLE</sequence>
<proteinExistence type="predicted"/>
<accession>A0A1M6PX30</accession>
<dbReference type="EMBL" id="FQZU01000018">
    <property type="protein sequence ID" value="SHK12535.1"/>
    <property type="molecule type" value="Genomic_DNA"/>
</dbReference>
<dbReference type="InterPro" id="IPR036680">
    <property type="entry name" value="SPOR-like_sf"/>
</dbReference>
<reference evidence="2" key="1">
    <citation type="submission" date="2016-11" db="EMBL/GenBank/DDBJ databases">
        <authorList>
            <person name="Varghese N."/>
            <person name="Submissions S."/>
        </authorList>
    </citation>
    <scope>NUCLEOTIDE SEQUENCE [LARGE SCALE GENOMIC DNA]</scope>
    <source>
        <strain evidence="2">DSM 16219</strain>
    </source>
</reference>
<keyword evidence="2" id="KW-1185">Reference proteome</keyword>
<gene>
    <name evidence="1" type="ORF">SAMN02745216_02936</name>
</gene>
<dbReference type="STRING" id="1121393.SAMN02745216_02936"/>
<organism evidence="1 2">
    <name type="scientific">Desulfatibacillum alkenivorans DSM 16219</name>
    <dbReference type="NCBI Taxonomy" id="1121393"/>
    <lineage>
        <taxon>Bacteria</taxon>
        <taxon>Pseudomonadati</taxon>
        <taxon>Thermodesulfobacteriota</taxon>
        <taxon>Desulfobacteria</taxon>
        <taxon>Desulfobacterales</taxon>
        <taxon>Desulfatibacillaceae</taxon>
        <taxon>Desulfatibacillum</taxon>
    </lineage>
</organism>